<dbReference type="PANTHER" id="PTHR30441">
    <property type="entry name" value="DUF748 DOMAIN-CONTAINING PROTEIN"/>
    <property type="match status" value="1"/>
</dbReference>
<keyword evidence="2" id="KW-0472">Membrane</keyword>
<dbReference type="Pfam" id="PF05170">
    <property type="entry name" value="AsmA"/>
    <property type="match status" value="1"/>
</dbReference>
<keyword evidence="2" id="KW-0812">Transmembrane</keyword>
<evidence type="ECO:0000259" key="3">
    <source>
        <dbReference type="Pfam" id="PF05170"/>
    </source>
</evidence>
<dbReference type="InterPro" id="IPR052894">
    <property type="entry name" value="AsmA-related"/>
</dbReference>
<gene>
    <name evidence="4" type="ORF">HNQ60_001381</name>
</gene>
<organism evidence="4 5">
    <name type="scientific">Povalibacter uvarum</name>
    <dbReference type="NCBI Taxonomy" id="732238"/>
    <lineage>
        <taxon>Bacteria</taxon>
        <taxon>Pseudomonadati</taxon>
        <taxon>Pseudomonadota</taxon>
        <taxon>Gammaproteobacteria</taxon>
        <taxon>Steroidobacterales</taxon>
        <taxon>Steroidobacteraceae</taxon>
        <taxon>Povalibacter</taxon>
    </lineage>
</organism>
<evidence type="ECO:0000256" key="1">
    <source>
        <dbReference type="SAM" id="Coils"/>
    </source>
</evidence>
<evidence type="ECO:0000256" key="2">
    <source>
        <dbReference type="SAM" id="Phobius"/>
    </source>
</evidence>
<keyword evidence="2" id="KW-1133">Transmembrane helix</keyword>
<feature type="transmembrane region" description="Helical" evidence="2">
    <location>
        <begin position="7"/>
        <end position="29"/>
    </location>
</feature>
<reference evidence="4 5" key="1">
    <citation type="submission" date="2020-08" db="EMBL/GenBank/DDBJ databases">
        <title>Genomic Encyclopedia of Type Strains, Phase IV (KMG-IV): sequencing the most valuable type-strain genomes for metagenomic binning, comparative biology and taxonomic classification.</title>
        <authorList>
            <person name="Goeker M."/>
        </authorList>
    </citation>
    <scope>NUCLEOTIDE SEQUENCE [LARGE SCALE GENOMIC DNA]</scope>
    <source>
        <strain evidence="4 5">DSM 26723</strain>
    </source>
</reference>
<dbReference type="InterPro" id="IPR007844">
    <property type="entry name" value="AsmA"/>
</dbReference>
<dbReference type="GO" id="GO:0005886">
    <property type="term" value="C:plasma membrane"/>
    <property type="evidence" value="ECO:0007669"/>
    <property type="project" value="TreeGrafter"/>
</dbReference>
<name>A0A841HIG4_9GAMM</name>
<accession>A0A841HIG4</accession>
<evidence type="ECO:0000313" key="4">
    <source>
        <dbReference type="EMBL" id="MBB6092503.1"/>
    </source>
</evidence>
<keyword evidence="1" id="KW-0175">Coiled coil</keyword>
<dbReference type="Proteomes" id="UP000588068">
    <property type="component" value="Unassembled WGS sequence"/>
</dbReference>
<dbReference type="EMBL" id="JACHHZ010000002">
    <property type="protein sequence ID" value="MBB6092503.1"/>
    <property type="molecule type" value="Genomic_DNA"/>
</dbReference>
<dbReference type="AlphaFoldDB" id="A0A841HIG4"/>
<feature type="domain" description="AsmA" evidence="3">
    <location>
        <begin position="2"/>
        <end position="625"/>
    </location>
</feature>
<feature type="coiled-coil region" evidence="1">
    <location>
        <begin position="698"/>
        <end position="726"/>
    </location>
</feature>
<dbReference type="RefSeq" id="WP_184330299.1">
    <property type="nucleotide sequence ID" value="NZ_JACHHZ010000002.1"/>
</dbReference>
<keyword evidence="5" id="KW-1185">Reference proteome</keyword>
<dbReference type="GO" id="GO:0090313">
    <property type="term" value="P:regulation of protein targeting to membrane"/>
    <property type="evidence" value="ECO:0007669"/>
    <property type="project" value="TreeGrafter"/>
</dbReference>
<dbReference type="PANTHER" id="PTHR30441:SF4">
    <property type="entry name" value="PROTEIN ASMA"/>
    <property type="match status" value="1"/>
</dbReference>
<comment type="caution">
    <text evidence="4">The sequence shown here is derived from an EMBL/GenBank/DDBJ whole genome shotgun (WGS) entry which is preliminary data.</text>
</comment>
<sequence length="726" mass="78709">MRVLKIAGYVLGALVALVIVLVVCVMLFVDPNDYRDDISAAVESRTGRKLALTGDLKLSVFPWIALETGAATLSDAPGFGDEPFVSIDGARVSVRLLPLLRGRLEVGKIRLDGARIRLITDEQGRDNWEDLGKRDETQAQTETGSGELPTIAGLEITNSSVTMENRKEKSRRVVRDFNLETGRLASGEPFDLKTGFVLDQDASLSVKVHVATTVTADLESNTHRLADPRIDMTVQGQGYPPEGIPVQLHARSLSADIGHGVHQLDGLTLTTTWKGDGFPAAGVPVSVQAQQLLANLETQTLDLTEFSAEIAGAKLTGGLQGKEILDAPQLRGPLRLERISPREWLPKLGIELPATADPAVFSQLSFSGNVVATKDSAGLEDVQLTLDDTTAKGQAGIANFEAKALRFDLDVDRINADRYLAPKPAEAAKPAREEKAEKAPPTEIPIEMLRTLNARGQLRIGEAIFAGVKFSKLRLGVNARDGKVRLNPAEASMYGGTYSGDIGIEAGKDAARVSFSEQVNSVAFAPLLKDMFESERFSGKGSATFKGTASGRNTDDLMNTLNGTVDFNVAEGVLEGADLWYEIRRARAVLKQEAVPERSGPARTTFDALRGTGVFRDGVMSNNDLDVSMQYLKIGGKGTLDLPKSTLDYQLMATVLKIPKEGADTSQMQDLVDAQIPVKVTGKLDDPKVRPDIHDYVKGRVKEELKKEEEKLKEKLGEKLKDLFTR</sequence>
<protein>
    <submittedName>
        <fullName evidence="4">AsmA protein</fullName>
    </submittedName>
</protein>
<evidence type="ECO:0000313" key="5">
    <source>
        <dbReference type="Proteomes" id="UP000588068"/>
    </source>
</evidence>
<proteinExistence type="predicted"/>